<proteinExistence type="predicted"/>
<dbReference type="CDD" id="cd00093">
    <property type="entry name" value="HTH_XRE"/>
    <property type="match status" value="1"/>
</dbReference>
<evidence type="ECO:0000256" key="1">
    <source>
        <dbReference type="SAM" id="Phobius"/>
    </source>
</evidence>
<evidence type="ECO:0000259" key="2">
    <source>
        <dbReference type="PROSITE" id="PS50943"/>
    </source>
</evidence>
<evidence type="ECO:0000313" key="4">
    <source>
        <dbReference type="Proteomes" id="UP000318199"/>
    </source>
</evidence>
<dbReference type="AlphaFoldDB" id="A0A562ZSG8"/>
<comment type="caution">
    <text evidence="3">The sequence shown here is derived from an EMBL/GenBank/DDBJ whole genome shotgun (WGS) entry which is preliminary data.</text>
</comment>
<dbReference type="InterPro" id="IPR010982">
    <property type="entry name" value="Lambda_DNA-bd_dom_sf"/>
</dbReference>
<dbReference type="SMART" id="SM00530">
    <property type="entry name" value="HTH_XRE"/>
    <property type="match status" value="1"/>
</dbReference>
<name>A0A562ZSG8_9BURK</name>
<evidence type="ECO:0000313" key="3">
    <source>
        <dbReference type="EMBL" id="TWO71529.1"/>
    </source>
</evidence>
<gene>
    <name evidence="3" type="ORF">FN976_11485</name>
</gene>
<keyword evidence="1" id="KW-1133">Transmembrane helix</keyword>
<dbReference type="Gene3D" id="1.10.260.40">
    <property type="entry name" value="lambda repressor-like DNA-binding domains"/>
    <property type="match status" value="1"/>
</dbReference>
<dbReference type="Proteomes" id="UP000318199">
    <property type="component" value="Unassembled WGS sequence"/>
</dbReference>
<dbReference type="InterPro" id="IPR001387">
    <property type="entry name" value="Cro/C1-type_HTH"/>
</dbReference>
<dbReference type="PROSITE" id="PS50943">
    <property type="entry name" value="HTH_CROC1"/>
    <property type="match status" value="1"/>
</dbReference>
<keyword evidence="4" id="KW-1185">Reference proteome</keyword>
<organism evidence="3 4">
    <name type="scientific">Caenimonas sedimenti</name>
    <dbReference type="NCBI Taxonomy" id="2596921"/>
    <lineage>
        <taxon>Bacteria</taxon>
        <taxon>Pseudomonadati</taxon>
        <taxon>Pseudomonadota</taxon>
        <taxon>Betaproteobacteria</taxon>
        <taxon>Burkholderiales</taxon>
        <taxon>Comamonadaceae</taxon>
        <taxon>Caenimonas</taxon>
    </lineage>
</organism>
<keyword evidence="1" id="KW-0812">Transmembrane</keyword>
<dbReference type="EMBL" id="VOBQ01000008">
    <property type="protein sequence ID" value="TWO71529.1"/>
    <property type="molecule type" value="Genomic_DNA"/>
</dbReference>
<reference evidence="3 4" key="1">
    <citation type="submission" date="2019-07" db="EMBL/GenBank/DDBJ databases">
        <title>Caenimonas sedimenti sp. nov., isolated from activated sludge.</title>
        <authorList>
            <person name="Xu J."/>
        </authorList>
    </citation>
    <scope>NUCLEOTIDE SEQUENCE [LARGE SCALE GENOMIC DNA]</scope>
    <source>
        <strain evidence="3 4">HX-9-20</strain>
    </source>
</reference>
<feature type="domain" description="HTH cro/C1-type" evidence="2">
    <location>
        <begin position="24"/>
        <end position="78"/>
    </location>
</feature>
<accession>A0A562ZSG8</accession>
<dbReference type="OrthoDB" id="9155824at2"/>
<dbReference type="GO" id="GO:0003677">
    <property type="term" value="F:DNA binding"/>
    <property type="evidence" value="ECO:0007669"/>
    <property type="project" value="InterPro"/>
</dbReference>
<dbReference type="RefSeq" id="WP_145893142.1">
    <property type="nucleotide sequence ID" value="NZ_VOBQ01000008.1"/>
</dbReference>
<sequence>MRRNSTVDRPEGALAYPAIVGQLLAQAREQRNVKQGDLALRVGLSQSAFSRLEKGESVMNLAQLHRVCTELEVAPSDVLKRADAVEHQLRAQGVQVQHEKPEDAGALVVGFALLAALLIAGR</sequence>
<protein>
    <submittedName>
        <fullName evidence="3">Helix-turn-helix transcriptional regulator</fullName>
    </submittedName>
</protein>
<dbReference type="SUPFAM" id="SSF47413">
    <property type="entry name" value="lambda repressor-like DNA-binding domains"/>
    <property type="match status" value="1"/>
</dbReference>
<feature type="transmembrane region" description="Helical" evidence="1">
    <location>
        <begin position="104"/>
        <end position="121"/>
    </location>
</feature>
<keyword evidence="1" id="KW-0472">Membrane</keyword>
<dbReference type="Pfam" id="PF13560">
    <property type="entry name" value="HTH_31"/>
    <property type="match status" value="1"/>
</dbReference>